<reference evidence="2 3" key="1">
    <citation type="submission" date="2016-10" db="EMBL/GenBank/DDBJ databases">
        <authorList>
            <person name="de Groot N.N."/>
        </authorList>
    </citation>
    <scope>NUCLEOTIDE SEQUENCE [LARGE SCALE GENOMIC DNA]</scope>
    <source>
        <strain evidence="2 3">CGMCC 1.3702</strain>
    </source>
</reference>
<evidence type="ECO:0000313" key="3">
    <source>
        <dbReference type="Proteomes" id="UP000198642"/>
    </source>
</evidence>
<keyword evidence="3" id="KW-1185">Reference proteome</keyword>
<dbReference type="EMBL" id="FOJW01000008">
    <property type="protein sequence ID" value="SFB15625.1"/>
    <property type="molecule type" value="Genomic_DNA"/>
</dbReference>
<name>A0A1I0YQG7_9BACI</name>
<sequence>MGMLDEEFVGFACAQSYRSFCYSSAQGEMTELYVEEKARRLGFASSLIALLEVKTYVSRCQKYKGANE</sequence>
<feature type="domain" description="N-acetyltransferase" evidence="1">
    <location>
        <begin position="4"/>
        <end position="52"/>
    </location>
</feature>
<dbReference type="InterPro" id="IPR000182">
    <property type="entry name" value="GNAT_dom"/>
</dbReference>
<evidence type="ECO:0000313" key="2">
    <source>
        <dbReference type="EMBL" id="SFB15625.1"/>
    </source>
</evidence>
<dbReference type="SUPFAM" id="SSF55729">
    <property type="entry name" value="Acyl-CoA N-acyltransferases (Nat)"/>
    <property type="match status" value="1"/>
</dbReference>
<dbReference type="STRING" id="237679.SAMN04488072_108107"/>
<accession>A0A1I0YQG7</accession>
<dbReference type="Gene3D" id="3.40.630.30">
    <property type="match status" value="1"/>
</dbReference>
<protein>
    <recommendedName>
        <fullName evidence="1">N-acetyltransferase domain-containing protein</fullName>
    </recommendedName>
</protein>
<dbReference type="CDD" id="cd04301">
    <property type="entry name" value="NAT_SF"/>
    <property type="match status" value="1"/>
</dbReference>
<evidence type="ECO:0000259" key="1">
    <source>
        <dbReference type="Pfam" id="PF00583"/>
    </source>
</evidence>
<dbReference type="Proteomes" id="UP000198642">
    <property type="component" value="Unassembled WGS sequence"/>
</dbReference>
<proteinExistence type="predicted"/>
<dbReference type="InterPro" id="IPR016181">
    <property type="entry name" value="Acyl_CoA_acyltransferase"/>
</dbReference>
<dbReference type="GO" id="GO:0016747">
    <property type="term" value="F:acyltransferase activity, transferring groups other than amino-acyl groups"/>
    <property type="evidence" value="ECO:0007669"/>
    <property type="project" value="InterPro"/>
</dbReference>
<dbReference type="AlphaFoldDB" id="A0A1I0YQG7"/>
<gene>
    <name evidence="2" type="ORF">SAMN04488072_108107</name>
</gene>
<organism evidence="2 3">
    <name type="scientific">Lentibacillus halodurans</name>
    <dbReference type="NCBI Taxonomy" id="237679"/>
    <lineage>
        <taxon>Bacteria</taxon>
        <taxon>Bacillati</taxon>
        <taxon>Bacillota</taxon>
        <taxon>Bacilli</taxon>
        <taxon>Bacillales</taxon>
        <taxon>Bacillaceae</taxon>
        <taxon>Lentibacillus</taxon>
    </lineage>
</organism>
<dbReference type="Pfam" id="PF00583">
    <property type="entry name" value="Acetyltransf_1"/>
    <property type="match status" value="1"/>
</dbReference>